<dbReference type="GO" id="GO:0004803">
    <property type="term" value="F:transposase activity"/>
    <property type="evidence" value="ECO:0007669"/>
    <property type="project" value="InterPro"/>
</dbReference>
<dbReference type="Proteomes" id="UP000289794">
    <property type="component" value="Chromosome"/>
</dbReference>
<gene>
    <name evidence="1" type="ORF">PMF13cell1_00151</name>
</gene>
<evidence type="ECO:0000313" key="2">
    <source>
        <dbReference type="Proteomes" id="UP000289794"/>
    </source>
</evidence>
<dbReference type="AlphaFoldDB" id="A0A4V0Z6V9"/>
<dbReference type="NCBIfam" id="NF047593">
    <property type="entry name" value="IS66_ISAeme5_TnpA"/>
    <property type="match status" value="1"/>
</dbReference>
<evidence type="ECO:0000313" key="1">
    <source>
        <dbReference type="EMBL" id="QBE94658.1"/>
    </source>
</evidence>
<sequence length="109" mass="12939">MSQMENILQVREEYRLQQWRQIVQQCRESGLSNRDFCRQNGITEKTYYYWLRKLRMAAADKDSPRIVELERKDSGEDMIHIRFRNAEMTLPAGTDADAITAILRSLQKL</sequence>
<reference evidence="1 2" key="1">
    <citation type="submission" date="2019-01" db="EMBL/GenBank/DDBJ databases">
        <title>PMF-metabolizing Aryl O-demethylase.</title>
        <authorList>
            <person name="Kim M."/>
        </authorList>
    </citation>
    <scope>NUCLEOTIDE SEQUENCE [LARGE SCALE GENOMIC DNA]</scope>
    <source>
        <strain evidence="1 2">PMF1</strain>
    </source>
</reference>
<organism evidence="1 2">
    <name type="scientific">Blautia producta</name>
    <dbReference type="NCBI Taxonomy" id="33035"/>
    <lineage>
        <taxon>Bacteria</taxon>
        <taxon>Bacillati</taxon>
        <taxon>Bacillota</taxon>
        <taxon>Clostridia</taxon>
        <taxon>Lachnospirales</taxon>
        <taxon>Lachnospiraceae</taxon>
        <taxon>Blautia</taxon>
    </lineage>
</organism>
<dbReference type="SUPFAM" id="SSF46689">
    <property type="entry name" value="Homeodomain-like"/>
    <property type="match status" value="1"/>
</dbReference>
<dbReference type="Pfam" id="PF01527">
    <property type="entry name" value="HTH_Tnp_1"/>
    <property type="match status" value="1"/>
</dbReference>
<dbReference type="InterPro" id="IPR002514">
    <property type="entry name" value="Transposase_8"/>
</dbReference>
<dbReference type="KEGG" id="bpro:PMF13cell1_00151"/>
<protein>
    <recommendedName>
        <fullName evidence="3">IS66 family insertion sequence element accessory protein TnpB</fullName>
    </recommendedName>
</protein>
<name>A0A4V0Z6V9_9FIRM</name>
<proteinExistence type="predicted"/>
<evidence type="ECO:0008006" key="3">
    <source>
        <dbReference type="Google" id="ProtNLM"/>
    </source>
</evidence>
<dbReference type="GO" id="GO:0003677">
    <property type="term" value="F:DNA binding"/>
    <property type="evidence" value="ECO:0007669"/>
    <property type="project" value="InterPro"/>
</dbReference>
<accession>A0A4V0Z6V9</accession>
<dbReference type="EMBL" id="CP035945">
    <property type="protein sequence ID" value="QBE94658.1"/>
    <property type="molecule type" value="Genomic_DNA"/>
</dbReference>
<dbReference type="InterPro" id="IPR009057">
    <property type="entry name" value="Homeodomain-like_sf"/>
</dbReference>
<dbReference type="GO" id="GO:0006313">
    <property type="term" value="P:DNA transposition"/>
    <property type="evidence" value="ECO:0007669"/>
    <property type="project" value="InterPro"/>
</dbReference>